<dbReference type="AlphaFoldDB" id="A0A6J4U8H3"/>
<gene>
    <name evidence="3" type="ORF">AVDCRST_MAG23-2279</name>
</gene>
<accession>A0A6J4U8H3</accession>
<feature type="domain" description="Methyltransferase" evidence="2">
    <location>
        <begin position="43"/>
        <end position="128"/>
    </location>
</feature>
<evidence type="ECO:0000256" key="1">
    <source>
        <dbReference type="ARBA" id="ARBA00022679"/>
    </source>
</evidence>
<keyword evidence="1 3" id="KW-0808">Transferase</keyword>
<organism evidence="3">
    <name type="scientific">uncultured Sphingosinicella sp</name>
    <dbReference type="NCBI Taxonomy" id="478748"/>
    <lineage>
        <taxon>Bacteria</taxon>
        <taxon>Pseudomonadati</taxon>
        <taxon>Pseudomonadota</taxon>
        <taxon>Alphaproteobacteria</taxon>
        <taxon>Sphingomonadales</taxon>
        <taxon>Sphingosinicellaceae</taxon>
        <taxon>Sphingosinicella</taxon>
        <taxon>environmental samples</taxon>
    </lineage>
</organism>
<evidence type="ECO:0000313" key="3">
    <source>
        <dbReference type="EMBL" id="CAA9543212.1"/>
    </source>
</evidence>
<sequence length="198" mass="22008">MHERIIGLYEENAGAWDEARGRELDDRQWFDRFTSLLPPGASVLDLGCGSGEPVARHLIESGYRVTGVDSSPSLIAMCRERFLNGEWLVGDMRGLDLGRRFDGILAWHSFFHLHFDAQRAMFPRFATHAASGAALMFTSGPQHGEAIGDWQGEPLYHASLDPDEYRGLLHTNDFGVVSFQAGEPATYGPSVWIARKVS</sequence>
<dbReference type="InterPro" id="IPR029063">
    <property type="entry name" value="SAM-dependent_MTases_sf"/>
</dbReference>
<proteinExistence type="predicted"/>
<evidence type="ECO:0000259" key="2">
    <source>
        <dbReference type="Pfam" id="PF13649"/>
    </source>
</evidence>
<dbReference type="GO" id="GO:0008168">
    <property type="term" value="F:methyltransferase activity"/>
    <property type="evidence" value="ECO:0007669"/>
    <property type="project" value="UniProtKB-KW"/>
</dbReference>
<dbReference type="PANTHER" id="PTHR43861">
    <property type="entry name" value="TRANS-ACONITATE 2-METHYLTRANSFERASE-RELATED"/>
    <property type="match status" value="1"/>
</dbReference>
<keyword evidence="3" id="KW-0489">Methyltransferase</keyword>
<dbReference type="Gene3D" id="3.40.50.150">
    <property type="entry name" value="Vaccinia Virus protein VP39"/>
    <property type="match status" value="1"/>
</dbReference>
<dbReference type="EMBL" id="CADCWD010000076">
    <property type="protein sequence ID" value="CAA9543212.1"/>
    <property type="molecule type" value="Genomic_DNA"/>
</dbReference>
<dbReference type="CDD" id="cd02440">
    <property type="entry name" value="AdoMet_MTases"/>
    <property type="match status" value="1"/>
</dbReference>
<dbReference type="GO" id="GO:0032259">
    <property type="term" value="P:methylation"/>
    <property type="evidence" value="ECO:0007669"/>
    <property type="project" value="UniProtKB-KW"/>
</dbReference>
<protein>
    <submittedName>
        <fullName evidence="3">SAM-dependent methyltransferase</fullName>
    </submittedName>
</protein>
<dbReference type="SUPFAM" id="SSF53335">
    <property type="entry name" value="S-adenosyl-L-methionine-dependent methyltransferases"/>
    <property type="match status" value="1"/>
</dbReference>
<name>A0A6J4U8H3_9SPHN</name>
<dbReference type="Pfam" id="PF13649">
    <property type="entry name" value="Methyltransf_25"/>
    <property type="match status" value="1"/>
</dbReference>
<reference evidence="3" key="1">
    <citation type="submission" date="2020-02" db="EMBL/GenBank/DDBJ databases">
        <authorList>
            <person name="Meier V. D."/>
        </authorList>
    </citation>
    <scope>NUCLEOTIDE SEQUENCE</scope>
    <source>
        <strain evidence="3">AVDCRST_MAG23</strain>
    </source>
</reference>
<dbReference type="InterPro" id="IPR041698">
    <property type="entry name" value="Methyltransf_25"/>
</dbReference>